<name>A0A0A9CQ06_ARUDO</name>
<proteinExistence type="predicted"/>
<reference evidence="1" key="1">
    <citation type="submission" date="2014-09" db="EMBL/GenBank/DDBJ databases">
        <authorList>
            <person name="Magalhaes I.L.F."/>
            <person name="Oliveira U."/>
            <person name="Santos F.R."/>
            <person name="Vidigal T.H.D.A."/>
            <person name="Brescovit A.D."/>
            <person name="Santos A.J."/>
        </authorList>
    </citation>
    <scope>NUCLEOTIDE SEQUENCE</scope>
    <source>
        <tissue evidence="1">Shoot tissue taken approximately 20 cm above the soil surface</tissue>
    </source>
</reference>
<reference evidence="1" key="2">
    <citation type="journal article" date="2015" name="Data Brief">
        <title>Shoot transcriptome of the giant reed, Arundo donax.</title>
        <authorList>
            <person name="Barrero R.A."/>
            <person name="Guerrero F.D."/>
            <person name="Moolhuijzen P."/>
            <person name="Goolsby J.A."/>
            <person name="Tidwell J."/>
            <person name="Bellgard S.E."/>
            <person name="Bellgard M.I."/>
        </authorList>
    </citation>
    <scope>NUCLEOTIDE SEQUENCE</scope>
    <source>
        <tissue evidence="1">Shoot tissue taken approximately 20 cm above the soil surface</tissue>
    </source>
</reference>
<dbReference type="AlphaFoldDB" id="A0A0A9CQ06"/>
<evidence type="ECO:0000313" key="1">
    <source>
        <dbReference type="EMBL" id="JAD73567.1"/>
    </source>
</evidence>
<dbReference type="EMBL" id="GBRH01224328">
    <property type="protein sequence ID" value="JAD73567.1"/>
    <property type="molecule type" value="Transcribed_RNA"/>
</dbReference>
<organism evidence="1">
    <name type="scientific">Arundo donax</name>
    <name type="common">Giant reed</name>
    <name type="synonym">Donax arundinaceus</name>
    <dbReference type="NCBI Taxonomy" id="35708"/>
    <lineage>
        <taxon>Eukaryota</taxon>
        <taxon>Viridiplantae</taxon>
        <taxon>Streptophyta</taxon>
        <taxon>Embryophyta</taxon>
        <taxon>Tracheophyta</taxon>
        <taxon>Spermatophyta</taxon>
        <taxon>Magnoliopsida</taxon>
        <taxon>Liliopsida</taxon>
        <taxon>Poales</taxon>
        <taxon>Poaceae</taxon>
        <taxon>PACMAD clade</taxon>
        <taxon>Arundinoideae</taxon>
        <taxon>Arundineae</taxon>
        <taxon>Arundo</taxon>
    </lineage>
</organism>
<protein>
    <submittedName>
        <fullName evidence="1">Uncharacterized protein</fullName>
    </submittedName>
</protein>
<accession>A0A0A9CQ06</accession>
<sequence length="35" mass="4198">MNNATQRILSVGLYNENRSENYRDGLLHRIHRLDQ</sequence>